<proteinExistence type="predicted"/>
<keyword evidence="1" id="KW-0614">Plasmid</keyword>
<organism evidence="1">
    <name type="scientific">Klebsiella pneumoniae</name>
    <dbReference type="NCBI Taxonomy" id="573"/>
    <lineage>
        <taxon>Bacteria</taxon>
        <taxon>Pseudomonadati</taxon>
        <taxon>Pseudomonadota</taxon>
        <taxon>Gammaproteobacteria</taxon>
        <taxon>Enterobacterales</taxon>
        <taxon>Enterobacteriaceae</taxon>
        <taxon>Klebsiella/Raoultella group</taxon>
        <taxon>Klebsiella</taxon>
        <taxon>Klebsiella pneumoniae complex</taxon>
    </lineage>
</organism>
<evidence type="ECO:0000313" key="1">
    <source>
        <dbReference type="EMBL" id="AVI43191.1"/>
    </source>
</evidence>
<name>A0A2P1BN61_KLEPN</name>
<sequence>MGQDAFRRPRSDGNQQVIAVAVRHRCIQQLPRPDLCLNGRVDVRHRNLPAPVSSAVASSWGREKVSFSLSSSGMAVNGLFCRVRSPAFCCAMAASVSPDRVFSCSETTLKEVCRDSFSVVRAASCAEYSRR</sequence>
<dbReference type="AlphaFoldDB" id="A0A2P1BN61"/>
<geneLocation type="plasmid" evidence="1">
    <name>pUJ-1KPC</name>
</geneLocation>
<accession>A0A2P1BN61</accession>
<protein>
    <submittedName>
        <fullName evidence="1">Uncharacterized protein</fullName>
    </submittedName>
</protein>
<dbReference type="EMBL" id="MG700548">
    <property type="protein sequence ID" value="AVI43191.1"/>
    <property type="molecule type" value="Genomic_DNA"/>
</dbReference>
<reference evidence="1" key="1">
    <citation type="submission" date="2017-12" db="EMBL/GenBank/DDBJ databases">
        <title>Insights into the successfully spreading KPC-encoding IncII plasmids.</title>
        <authorList>
            <person name="Brandt C."/>
            <person name="Pletz M.W."/>
            <person name="Makarewicz O."/>
        </authorList>
    </citation>
    <scope>NUCLEOTIDE SEQUENCE</scope>
    <source>
        <strain evidence="1">UR15381</strain>
        <plasmid evidence="1">pUJ-1KPC</plasmid>
    </source>
</reference>